<name>A0ABV3S8E3_9GAMM</name>
<organism evidence="1 2">
    <name type="scientific">Spiribacter onubensis</name>
    <dbReference type="NCBI Taxonomy" id="3122420"/>
    <lineage>
        <taxon>Bacteria</taxon>
        <taxon>Pseudomonadati</taxon>
        <taxon>Pseudomonadota</taxon>
        <taxon>Gammaproteobacteria</taxon>
        <taxon>Chromatiales</taxon>
        <taxon>Ectothiorhodospiraceae</taxon>
        <taxon>Spiribacter</taxon>
    </lineage>
</organism>
<accession>A0ABV3S8E3</accession>
<protein>
    <submittedName>
        <fullName evidence="1">Uncharacterized protein</fullName>
    </submittedName>
</protein>
<dbReference type="RefSeq" id="WP_367967880.1">
    <property type="nucleotide sequence ID" value="NZ_JBAKFI010000004.1"/>
</dbReference>
<dbReference type="EMBL" id="JBAKFJ010000001">
    <property type="protein sequence ID" value="MEX0386002.1"/>
    <property type="molecule type" value="Genomic_DNA"/>
</dbReference>
<comment type="caution">
    <text evidence="1">The sequence shown here is derived from an EMBL/GenBank/DDBJ whole genome shotgun (WGS) entry which is preliminary data.</text>
</comment>
<keyword evidence="2" id="KW-1185">Reference proteome</keyword>
<evidence type="ECO:0000313" key="2">
    <source>
        <dbReference type="Proteomes" id="UP001556653"/>
    </source>
</evidence>
<sequence>MTEELQQAIGDRQFASIEEAQAFVKSFQEERNHRPVDDFRGLSAHQVHRLLHFPLDSPDELQVSTVLGSEPEAPLARLFGLLAEAIGEKGLKPTAKGNLPRNACREIMQARLGERGYANYTRYGGINREDDAPELHATRVVAELAGFVRKYRGRFILSRPARAMLAATGQRELYPQLFRTYATEFNWAYRDGFASMPFVQQGWAFTVYLLHLWGHQQQPATLYADAFRQAFPAVDIELEEDLLYRSLEDTWRFLYTVRSLERFADFTGIATVDIERGDILTYPKMINVQATPLLSRLTHFPSVQRG</sequence>
<dbReference type="Proteomes" id="UP001556653">
    <property type="component" value="Unassembled WGS sequence"/>
</dbReference>
<gene>
    <name evidence="1" type="ORF">V6X64_03200</name>
</gene>
<evidence type="ECO:0000313" key="1">
    <source>
        <dbReference type="EMBL" id="MEX0386002.1"/>
    </source>
</evidence>
<proteinExistence type="predicted"/>
<reference evidence="1 2" key="1">
    <citation type="submission" date="2024-02" db="EMBL/GenBank/DDBJ databases">
        <title>New especies of Spiribacter isolated from saline water.</title>
        <authorList>
            <person name="Leon M.J."/>
            <person name="De La Haba R."/>
            <person name="Sanchez-Porro C."/>
            <person name="Ventosa A."/>
        </authorList>
    </citation>
    <scope>NUCLEOTIDE SEQUENCE [LARGE SCALE GENOMIC DNA]</scope>
    <source>
        <strain evidence="2">ag22IC4-227</strain>
    </source>
</reference>